<dbReference type="Proteomes" id="UP000027190">
    <property type="component" value="Unassembled WGS sequence"/>
</dbReference>
<comment type="caution">
    <text evidence="1">The sequence shown here is derived from an EMBL/GenBank/DDBJ whole genome shotgun (WGS) entry which is preliminary data.</text>
</comment>
<protein>
    <recommendedName>
        <fullName evidence="3">Ubiquinone biosynthesis protein</fullName>
    </recommendedName>
</protein>
<sequence length="259" mass="29368">MSNALNQPKGHELRLPIRPGEAIAAMRRLTRDKEDTAQVFRIVKALSGNSYYRNFRRFAASSAGKRILLERADLLGTLCDRDRLKRCEPGTLGRAYLDFVYGEGLTAEGLVDASEAGGITDFNDPEVARYRKRLRDSHDLFHVVTGYGRDALDELCVLSFCNAQFFNHGIAFIVAIGIPKMLAECARLPVSRAAFEAWRRGRNAADLTTFYWEAHIDTPLEEVRWRLNLKPPVCYLGVQDLSRSFERDFQASRRSKLHA</sequence>
<dbReference type="GO" id="GO:0006744">
    <property type="term" value="P:ubiquinone biosynthetic process"/>
    <property type="evidence" value="ECO:0007669"/>
    <property type="project" value="InterPro"/>
</dbReference>
<dbReference type="PANTHER" id="PTHR12922">
    <property type="entry name" value="UBIQUINONE BIOSYNTHESIS PROTEIN"/>
    <property type="match status" value="1"/>
</dbReference>
<dbReference type="Pfam" id="PF05019">
    <property type="entry name" value="Coq4"/>
    <property type="match status" value="1"/>
</dbReference>
<gene>
    <name evidence="1" type="ORF">HY30_07975</name>
</gene>
<name>A0A062UES6_9PROT</name>
<dbReference type="STRING" id="1280947.HY30_07975"/>
<proteinExistence type="predicted"/>
<accession>A0A062UES6</accession>
<dbReference type="AlphaFoldDB" id="A0A062UES6"/>
<evidence type="ECO:0008006" key="3">
    <source>
        <dbReference type="Google" id="ProtNLM"/>
    </source>
</evidence>
<evidence type="ECO:0000313" key="2">
    <source>
        <dbReference type="Proteomes" id="UP000027190"/>
    </source>
</evidence>
<dbReference type="PANTHER" id="PTHR12922:SF7">
    <property type="entry name" value="UBIQUINONE BIOSYNTHESIS PROTEIN COQ4 HOMOLOG, MITOCHONDRIAL"/>
    <property type="match status" value="1"/>
</dbReference>
<evidence type="ECO:0000313" key="1">
    <source>
        <dbReference type="EMBL" id="KCZ56183.1"/>
    </source>
</evidence>
<dbReference type="eggNOG" id="COG5031">
    <property type="taxonomic scope" value="Bacteria"/>
</dbReference>
<dbReference type="RefSeq" id="WP_206741485.1">
    <property type="nucleotide sequence ID" value="NZ_AWFG01000052.1"/>
</dbReference>
<dbReference type="InterPro" id="IPR007715">
    <property type="entry name" value="Coq4"/>
</dbReference>
<organism evidence="1 2">
    <name type="scientific">Hyphomonas chukchiensis</name>
    <dbReference type="NCBI Taxonomy" id="1280947"/>
    <lineage>
        <taxon>Bacteria</taxon>
        <taxon>Pseudomonadati</taxon>
        <taxon>Pseudomonadota</taxon>
        <taxon>Alphaproteobacteria</taxon>
        <taxon>Hyphomonadales</taxon>
        <taxon>Hyphomonadaceae</taxon>
        <taxon>Hyphomonas</taxon>
    </lineage>
</organism>
<reference evidence="1 2" key="1">
    <citation type="journal article" date="2014" name="Antonie Van Leeuwenhoek">
        <title>Hyphomonas beringensis sp. nov. and Hyphomonas chukchiensis sp. nov., isolated from surface seawater of the Bering Sea and Chukchi Sea.</title>
        <authorList>
            <person name="Li C."/>
            <person name="Lai Q."/>
            <person name="Li G."/>
            <person name="Dong C."/>
            <person name="Wang J."/>
            <person name="Liao Y."/>
            <person name="Shao Z."/>
        </authorList>
    </citation>
    <scope>NUCLEOTIDE SEQUENCE [LARGE SCALE GENOMIC DNA]</scope>
    <source>
        <strain evidence="1 2">BH-BN04-4</strain>
    </source>
</reference>
<dbReference type="PATRIC" id="fig|1280947.3.peg.3007"/>
<keyword evidence="2" id="KW-1185">Reference proteome</keyword>
<dbReference type="EMBL" id="AWFG01000052">
    <property type="protein sequence ID" value="KCZ56183.1"/>
    <property type="molecule type" value="Genomic_DNA"/>
</dbReference>